<dbReference type="GO" id="GO:0043190">
    <property type="term" value="C:ATP-binding cassette (ABC) transporter complex"/>
    <property type="evidence" value="ECO:0007669"/>
    <property type="project" value="TreeGrafter"/>
</dbReference>
<dbReference type="GO" id="GO:0042626">
    <property type="term" value="F:ATPase-coupled transmembrane transporter activity"/>
    <property type="evidence" value="ECO:0007669"/>
    <property type="project" value="TreeGrafter"/>
</dbReference>
<evidence type="ECO:0000313" key="7">
    <source>
        <dbReference type="EMBL" id="RVU31655.1"/>
    </source>
</evidence>
<dbReference type="RefSeq" id="WP_127693514.1">
    <property type="nucleotide sequence ID" value="NZ_SACQ01000002.1"/>
</dbReference>
<evidence type="ECO:0000313" key="8">
    <source>
        <dbReference type="Proteomes" id="UP000282818"/>
    </source>
</evidence>
<dbReference type="Proteomes" id="UP000282818">
    <property type="component" value="Unassembled WGS sequence"/>
</dbReference>
<comment type="caution">
    <text evidence="7">The sequence shown here is derived from an EMBL/GenBank/DDBJ whole genome shotgun (WGS) entry which is preliminary data.</text>
</comment>
<dbReference type="SMART" id="SM00382">
    <property type="entry name" value="AAA"/>
    <property type="match status" value="1"/>
</dbReference>
<proteinExistence type="inferred from homology"/>
<reference evidence="7 8" key="1">
    <citation type="submission" date="2019-01" db="EMBL/GenBank/DDBJ databases">
        <authorList>
            <person name="Chen W.-M."/>
        </authorList>
    </citation>
    <scope>NUCLEOTIDE SEQUENCE [LARGE SCALE GENOMIC DNA]</scope>
    <source>
        <strain evidence="7 8">HPM-16</strain>
    </source>
</reference>
<evidence type="ECO:0000256" key="4">
    <source>
        <dbReference type="ARBA" id="ARBA00022840"/>
    </source>
</evidence>
<dbReference type="Gene3D" id="3.40.50.300">
    <property type="entry name" value="P-loop containing nucleotide triphosphate hydrolases"/>
    <property type="match status" value="1"/>
</dbReference>
<dbReference type="GO" id="GO:0005524">
    <property type="term" value="F:ATP binding"/>
    <property type="evidence" value="ECO:0007669"/>
    <property type="project" value="UniProtKB-KW"/>
</dbReference>
<dbReference type="InterPro" id="IPR050095">
    <property type="entry name" value="ECF_ABC_transporter_ATP-bd"/>
</dbReference>
<keyword evidence="4 7" id="KW-0067">ATP-binding</keyword>
<name>A0A437QB13_9GAMM</name>
<feature type="compositionally biased region" description="Low complexity" evidence="5">
    <location>
        <begin position="19"/>
        <end position="29"/>
    </location>
</feature>
<dbReference type="InterPro" id="IPR015856">
    <property type="entry name" value="ABC_transpr_CbiO/EcfA_su"/>
</dbReference>
<evidence type="ECO:0000256" key="1">
    <source>
        <dbReference type="ARBA" id="ARBA00005417"/>
    </source>
</evidence>
<keyword evidence="8" id="KW-1185">Reference proteome</keyword>
<evidence type="ECO:0000256" key="2">
    <source>
        <dbReference type="ARBA" id="ARBA00022448"/>
    </source>
</evidence>
<evidence type="ECO:0000256" key="5">
    <source>
        <dbReference type="SAM" id="MobiDB-lite"/>
    </source>
</evidence>
<protein>
    <submittedName>
        <fullName evidence="7">ABC transporter ATP-binding protein</fullName>
    </submittedName>
</protein>
<dbReference type="PROSITE" id="PS50893">
    <property type="entry name" value="ABC_TRANSPORTER_2"/>
    <property type="match status" value="1"/>
</dbReference>
<dbReference type="InterPro" id="IPR003593">
    <property type="entry name" value="AAA+_ATPase"/>
</dbReference>
<comment type="similarity">
    <text evidence="1">Belongs to the ABC transporter superfamily.</text>
</comment>
<evidence type="ECO:0000259" key="6">
    <source>
        <dbReference type="PROSITE" id="PS50893"/>
    </source>
</evidence>
<accession>A0A437QB13</accession>
<feature type="region of interest" description="Disordered" evidence="5">
    <location>
        <begin position="1"/>
        <end position="30"/>
    </location>
</feature>
<dbReference type="AlphaFoldDB" id="A0A437QB13"/>
<sequence length="258" mass="29089">MQGRSVAWFRKTQHTKAWQQTPPTSTQQSDHITLSSVHLRRGQHDVLKGLNLHWHEKKVGLIGNNGSGKSSLIRLLNGLLLPDQGQVEVFGYNTQQQPEVLPSLVGFIFQNPDHQLIFPTVAEELAFGCQQLGDSPHTAREKALNLLSQYSMQDWANRPVSELSEGQKQKVCILAILIMEPKLLVLDEPFSALDLPTRLQLMALLEQSDCHLLLISHDFSVYEQFDRLIWLDAGQIRADGQPADVIEAYRNAVTQERA</sequence>
<gene>
    <name evidence="7" type="ORF">EOE65_06675</name>
</gene>
<dbReference type="GO" id="GO:0016887">
    <property type="term" value="F:ATP hydrolysis activity"/>
    <property type="evidence" value="ECO:0007669"/>
    <property type="project" value="InterPro"/>
</dbReference>
<dbReference type="InterPro" id="IPR027417">
    <property type="entry name" value="P-loop_NTPase"/>
</dbReference>
<keyword evidence="3" id="KW-0547">Nucleotide-binding</keyword>
<evidence type="ECO:0000256" key="3">
    <source>
        <dbReference type="ARBA" id="ARBA00022741"/>
    </source>
</evidence>
<feature type="domain" description="ABC transporter" evidence="6">
    <location>
        <begin position="32"/>
        <end position="258"/>
    </location>
</feature>
<organism evidence="7 8">
    <name type="scientific">Neptunomonas marina</name>
    <dbReference type="NCBI Taxonomy" id="1815562"/>
    <lineage>
        <taxon>Bacteria</taxon>
        <taxon>Pseudomonadati</taxon>
        <taxon>Pseudomonadota</taxon>
        <taxon>Gammaproteobacteria</taxon>
        <taxon>Oceanospirillales</taxon>
        <taxon>Oceanospirillaceae</taxon>
        <taxon>Neptunomonas</taxon>
    </lineage>
</organism>
<keyword evidence="2" id="KW-0813">Transport</keyword>
<dbReference type="EMBL" id="SACQ01000002">
    <property type="protein sequence ID" value="RVU31655.1"/>
    <property type="molecule type" value="Genomic_DNA"/>
</dbReference>
<dbReference type="PANTHER" id="PTHR43553">
    <property type="entry name" value="HEAVY METAL TRANSPORTER"/>
    <property type="match status" value="1"/>
</dbReference>
<dbReference type="InterPro" id="IPR003439">
    <property type="entry name" value="ABC_transporter-like_ATP-bd"/>
</dbReference>
<dbReference type="PANTHER" id="PTHR43553:SF24">
    <property type="entry name" value="ENERGY-COUPLING FACTOR TRANSPORTER ATP-BINDING PROTEIN ECFA1"/>
    <property type="match status" value="1"/>
</dbReference>
<dbReference type="Pfam" id="PF00005">
    <property type="entry name" value="ABC_tran"/>
    <property type="match status" value="1"/>
</dbReference>
<dbReference type="SUPFAM" id="SSF52540">
    <property type="entry name" value="P-loop containing nucleoside triphosphate hydrolases"/>
    <property type="match status" value="1"/>
</dbReference>
<dbReference type="CDD" id="cd03225">
    <property type="entry name" value="ABC_cobalt_CbiO_domain1"/>
    <property type="match status" value="1"/>
</dbReference>